<dbReference type="EMBL" id="JALJOU010000025">
    <property type="protein sequence ID" value="KAK9836307.1"/>
    <property type="molecule type" value="Genomic_DNA"/>
</dbReference>
<dbReference type="InterPro" id="IPR000742">
    <property type="entry name" value="EGF"/>
</dbReference>
<reference evidence="6 7" key="1">
    <citation type="journal article" date="2024" name="Nat. Commun.">
        <title>Phylogenomics reveals the evolutionary origins of lichenization in chlorophyte algae.</title>
        <authorList>
            <person name="Puginier C."/>
            <person name="Libourel C."/>
            <person name="Otte J."/>
            <person name="Skaloud P."/>
            <person name="Haon M."/>
            <person name="Grisel S."/>
            <person name="Petersen M."/>
            <person name="Berrin J.G."/>
            <person name="Delaux P.M."/>
            <person name="Dal Grande F."/>
            <person name="Keller J."/>
        </authorList>
    </citation>
    <scope>NUCLEOTIDE SEQUENCE [LARGE SCALE GENOMIC DNA]</scope>
    <source>
        <strain evidence="6 7">SAG 245.80</strain>
    </source>
</reference>
<comment type="caution">
    <text evidence="6">The sequence shown here is derived from an EMBL/GenBank/DDBJ whole genome shotgun (WGS) entry which is preliminary data.</text>
</comment>
<feature type="compositionally biased region" description="Low complexity" evidence="2">
    <location>
        <begin position="578"/>
        <end position="606"/>
    </location>
</feature>
<evidence type="ECO:0000256" key="1">
    <source>
        <dbReference type="SAM" id="Coils"/>
    </source>
</evidence>
<keyword evidence="3" id="KW-0472">Membrane</keyword>
<keyword evidence="1" id="KW-0175">Coiled coil</keyword>
<organism evidence="6 7">
    <name type="scientific">Elliptochloris bilobata</name>
    <dbReference type="NCBI Taxonomy" id="381761"/>
    <lineage>
        <taxon>Eukaryota</taxon>
        <taxon>Viridiplantae</taxon>
        <taxon>Chlorophyta</taxon>
        <taxon>core chlorophytes</taxon>
        <taxon>Trebouxiophyceae</taxon>
        <taxon>Trebouxiophyceae incertae sedis</taxon>
        <taxon>Elliptochloris clade</taxon>
        <taxon>Elliptochloris</taxon>
    </lineage>
</organism>
<feature type="coiled-coil region" evidence="1">
    <location>
        <begin position="1190"/>
        <end position="1224"/>
    </location>
</feature>
<keyword evidence="3" id="KW-0812">Transmembrane</keyword>
<dbReference type="InterPro" id="IPR036383">
    <property type="entry name" value="TSP1_rpt_sf"/>
</dbReference>
<feature type="domain" description="EGF-like" evidence="4">
    <location>
        <begin position="445"/>
        <end position="456"/>
    </location>
</feature>
<feature type="region of interest" description="Disordered" evidence="2">
    <location>
        <begin position="578"/>
        <end position="629"/>
    </location>
</feature>
<dbReference type="PROSITE" id="PS01186">
    <property type="entry name" value="EGF_2"/>
    <property type="match status" value="1"/>
</dbReference>
<dbReference type="PROSITE" id="PS50092">
    <property type="entry name" value="TSP1"/>
    <property type="match status" value="1"/>
</dbReference>
<feature type="transmembrane region" description="Helical" evidence="3">
    <location>
        <begin position="492"/>
        <end position="515"/>
    </location>
</feature>
<dbReference type="InterPro" id="IPR000884">
    <property type="entry name" value="TSP1_rpt"/>
</dbReference>
<name>A0AAW1RRA1_9CHLO</name>
<sequence length="1232" mass="122972">MNCVNGSQAAAVLCDAPSRPSNRRACGRAPCALTARNPALELGAWNSCEAAPCGASWAGRAAACANLDARLTDLDQCPTYDGMQLSRGCAGPDCSASYWAPGAWGACNITCGGGVARRSLACMQGNASAPAGSCAALEQLPTSRTCNSVPCVGYTWQVGAWGACPVPCGMGGVCKAGVCVCQPGYRGDFCEIAPACAGILDAVGNCCLAGVVSASGACCTPGATLDRRAECCASGVLDACGDCDGPAKTVDAQGVCCASNTLDAGGFCCASGLLDECGVCDGSSTSCALHMVLDIKATQVSALLSLGQFQLASLLERFVGGVVGLNVSHLSVTDLVLAPGATISAATTDVAMRAELMATPSDSFSAAVDLRASAATRHLEDALGNAAGNQMFLLAGVRRVARTAVCGNQVCEAGERAPAANSTLGPSADPPCSGAGLCLSASGACACWVGYDGADCSLCAEGYMRSGKLCARYVRADLPLLDLQSKAGLNSVMGLGVALAVIGAAALVGVAFVAMRMRRRSRYKRAPVAVAAGASHMEASMADATPGPSGGVVAASHAGGSHARDILEIARATAASRSAAGGRAPAGQRAAEGAGPKAAPPQTASGESGGSGAGKVAVAGPPAAAPQQGLGDLSEVQLAKSAHGWRSAAKDQVPEDTDEEWVPGESFSGPQGFAANREDFSPLGASLPRGQEGGEADAPPFSLAAADAYASIADGVDSRTEAESQGSAVGLAFGAGHGAAVVAADDEDEDAASVLSDASTVELHRGERMPPLAAVSGAADAEVPPLDSAGRREVRAYADELLQTMLAELGSPAANAGPPAGAGSADATSPLRRRSGLGLRAEPLPEARGGITGAGAALAGETAQALAATPEAVRAPAAAGATPASGGSGATSSPFAALRVVLPCGAAAGEPILAGEPDLEGEPGAGAAAEAVVAAAAAEAGLDVQQSNRLVEALGPQLGRALAELGEAQRDREEHLQLYASFELQVKWLREQAAAEGAQALVQIRTLTASLAKEKEAHAATEVQFRLLYRDKYAPLKAWLAGAGGEAGRLRAVRAAALEAAEAARGQLATAQLQLRKAGLDAAAATQSIQRLEQDLAAERALRAQLETDLAAVQAAAASAAVARAEAAAAAGAADAARRGAEAAAAKLAAAQDARDRAVKESFAREEEAYGLRARLADVQREAEAAAAGKARYKAAAAAAEASLVAKERERQALETLAQDLMARQEALGART</sequence>
<feature type="region of interest" description="Disordered" evidence="2">
    <location>
        <begin position="812"/>
        <end position="831"/>
    </location>
</feature>
<evidence type="ECO:0000313" key="6">
    <source>
        <dbReference type="EMBL" id="KAK9836307.1"/>
    </source>
</evidence>
<proteinExistence type="predicted"/>
<evidence type="ECO:0000313" key="7">
    <source>
        <dbReference type="Proteomes" id="UP001445335"/>
    </source>
</evidence>
<dbReference type="Pfam" id="PF23106">
    <property type="entry name" value="EGF_Teneurin"/>
    <property type="match status" value="1"/>
</dbReference>
<feature type="region of interest" description="Disordered" evidence="2">
    <location>
        <begin position="642"/>
        <end position="696"/>
    </location>
</feature>
<evidence type="ECO:0000256" key="3">
    <source>
        <dbReference type="SAM" id="Phobius"/>
    </source>
</evidence>
<dbReference type="Gene3D" id="2.10.25.10">
    <property type="entry name" value="Laminin"/>
    <property type="match status" value="1"/>
</dbReference>
<dbReference type="Proteomes" id="UP001445335">
    <property type="component" value="Unassembled WGS sequence"/>
</dbReference>
<keyword evidence="3" id="KW-1133">Transmembrane helix</keyword>
<dbReference type="CDD" id="cd00054">
    <property type="entry name" value="EGF_CA"/>
    <property type="match status" value="1"/>
</dbReference>
<dbReference type="SMART" id="SM00209">
    <property type="entry name" value="TSP1"/>
    <property type="match status" value="1"/>
</dbReference>
<feature type="coiled-coil region" evidence="1">
    <location>
        <begin position="1075"/>
        <end position="1109"/>
    </location>
</feature>
<feature type="compositionally biased region" description="Low complexity" evidence="2">
    <location>
        <begin position="614"/>
        <end position="629"/>
    </location>
</feature>
<dbReference type="SMART" id="SM00181">
    <property type="entry name" value="EGF"/>
    <property type="match status" value="2"/>
</dbReference>
<evidence type="ECO:0000259" key="5">
    <source>
        <dbReference type="PROSITE" id="PS01186"/>
    </source>
</evidence>
<dbReference type="SUPFAM" id="SSF82895">
    <property type="entry name" value="TSP-1 type 1 repeat"/>
    <property type="match status" value="1"/>
</dbReference>
<feature type="domain" description="EGF-like" evidence="4 5">
    <location>
        <begin position="179"/>
        <end position="190"/>
    </location>
</feature>
<evidence type="ECO:0000259" key="4">
    <source>
        <dbReference type="PROSITE" id="PS00022"/>
    </source>
</evidence>
<dbReference type="Pfam" id="PF19030">
    <property type="entry name" value="TSP1_ADAMTS"/>
    <property type="match status" value="1"/>
</dbReference>
<dbReference type="Gene3D" id="2.20.100.10">
    <property type="entry name" value="Thrombospondin type-1 (TSP1) repeat"/>
    <property type="match status" value="1"/>
</dbReference>
<dbReference type="AlphaFoldDB" id="A0AAW1RRA1"/>
<evidence type="ECO:0000256" key="2">
    <source>
        <dbReference type="SAM" id="MobiDB-lite"/>
    </source>
</evidence>
<dbReference type="PROSITE" id="PS00022">
    <property type="entry name" value="EGF_1"/>
    <property type="match status" value="2"/>
</dbReference>
<accession>A0AAW1RRA1</accession>
<gene>
    <name evidence="6" type="ORF">WJX81_004003</name>
</gene>
<protein>
    <recommendedName>
        <fullName evidence="4 5">EGF-like domain-containing protein</fullName>
    </recommendedName>
</protein>
<keyword evidence="7" id="KW-1185">Reference proteome</keyword>